<evidence type="ECO:0000256" key="1">
    <source>
        <dbReference type="ARBA" id="ARBA00023002"/>
    </source>
</evidence>
<dbReference type="EMBL" id="UINC01021437">
    <property type="protein sequence ID" value="SVA88978.1"/>
    <property type="molecule type" value="Genomic_DNA"/>
</dbReference>
<dbReference type="Pfam" id="PF00296">
    <property type="entry name" value="Bac_luciferase"/>
    <property type="match status" value="1"/>
</dbReference>
<gene>
    <name evidence="4" type="ORF">METZ01_LOCUS141832</name>
</gene>
<dbReference type="Gene3D" id="3.20.20.30">
    <property type="entry name" value="Luciferase-like domain"/>
    <property type="match status" value="1"/>
</dbReference>
<evidence type="ECO:0000313" key="4">
    <source>
        <dbReference type="EMBL" id="SVA88978.1"/>
    </source>
</evidence>
<dbReference type="InterPro" id="IPR011251">
    <property type="entry name" value="Luciferase-like_dom"/>
</dbReference>
<dbReference type="GO" id="GO:0016705">
    <property type="term" value="F:oxidoreductase activity, acting on paired donors, with incorporation or reduction of molecular oxygen"/>
    <property type="evidence" value="ECO:0007669"/>
    <property type="project" value="InterPro"/>
</dbReference>
<dbReference type="PANTHER" id="PTHR30137:SF8">
    <property type="entry name" value="BLR5498 PROTEIN"/>
    <property type="match status" value="1"/>
</dbReference>
<evidence type="ECO:0000256" key="2">
    <source>
        <dbReference type="ARBA" id="ARBA00023033"/>
    </source>
</evidence>
<keyword evidence="2" id="KW-0503">Monooxygenase</keyword>
<protein>
    <recommendedName>
        <fullName evidence="3">Luciferase-like domain-containing protein</fullName>
    </recommendedName>
</protein>
<sequence length="389" mass="44471">MRFDGNVYYHELEPYPVDKLFDEWRQTAVLLDQTNFTTCWLGEHHFWYNGYPVACPNPVLVGLHLASVTKNLRMGQSALILPDYHPIRLAEDIATADHLVKGRLDVGIARGTDSSASIQFHRDADRRDPKTNYRLFEEVLDIVIKCWTEDAFQHKGEFYTFPVPGWSETNPHLYRSDPDHYEEDGTLKALGVMPKTYQVPYPPIWQAADSTASYEYAAQKGHAVIGFGRSLAGTREAWTAYQRVASELCGRQLPLGITSSGQTLNAMRMFHIAETYEEAVHDARPGINEFFETAIGLNPNWARNGMVAKNEVLSDDDNNMDWFDFLEKYEMLLVGSPDFVAERIEKYQNEFNCQHLTLWPNPGFVPFKKVLKGIDLFAEKVSPRFSSDQ</sequence>
<name>A0A381ZI21_9ZZZZ</name>
<accession>A0A381ZI21</accession>
<dbReference type="InterPro" id="IPR036661">
    <property type="entry name" value="Luciferase-like_sf"/>
</dbReference>
<dbReference type="GO" id="GO:0004497">
    <property type="term" value="F:monooxygenase activity"/>
    <property type="evidence" value="ECO:0007669"/>
    <property type="project" value="UniProtKB-KW"/>
</dbReference>
<feature type="domain" description="Luciferase-like" evidence="3">
    <location>
        <begin position="21"/>
        <end position="349"/>
    </location>
</feature>
<dbReference type="InterPro" id="IPR050766">
    <property type="entry name" value="Bact_Lucif_Oxidored"/>
</dbReference>
<organism evidence="4">
    <name type="scientific">marine metagenome</name>
    <dbReference type="NCBI Taxonomy" id="408172"/>
    <lineage>
        <taxon>unclassified sequences</taxon>
        <taxon>metagenomes</taxon>
        <taxon>ecological metagenomes</taxon>
    </lineage>
</organism>
<dbReference type="GO" id="GO:0005829">
    <property type="term" value="C:cytosol"/>
    <property type="evidence" value="ECO:0007669"/>
    <property type="project" value="TreeGrafter"/>
</dbReference>
<reference evidence="4" key="1">
    <citation type="submission" date="2018-05" db="EMBL/GenBank/DDBJ databases">
        <authorList>
            <person name="Lanie J.A."/>
            <person name="Ng W.-L."/>
            <person name="Kazmierczak K.M."/>
            <person name="Andrzejewski T.M."/>
            <person name="Davidsen T.M."/>
            <person name="Wayne K.J."/>
            <person name="Tettelin H."/>
            <person name="Glass J.I."/>
            <person name="Rusch D."/>
            <person name="Podicherti R."/>
            <person name="Tsui H.-C.T."/>
            <person name="Winkler M.E."/>
        </authorList>
    </citation>
    <scope>NUCLEOTIDE SEQUENCE</scope>
</reference>
<proteinExistence type="predicted"/>
<dbReference type="AlphaFoldDB" id="A0A381ZI21"/>
<dbReference type="PANTHER" id="PTHR30137">
    <property type="entry name" value="LUCIFERASE-LIKE MONOOXYGENASE"/>
    <property type="match status" value="1"/>
</dbReference>
<dbReference type="SUPFAM" id="SSF51679">
    <property type="entry name" value="Bacterial luciferase-like"/>
    <property type="match status" value="1"/>
</dbReference>
<evidence type="ECO:0000259" key="3">
    <source>
        <dbReference type="Pfam" id="PF00296"/>
    </source>
</evidence>
<keyword evidence="1" id="KW-0560">Oxidoreductase</keyword>